<dbReference type="Proteomes" id="UP000317990">
    <property type="component" value="Unassembled WGS sequence"/>
</dbReference>
<name>A0A524RQ64_9CHRO</name>
<gene>
    <name evidence="2" type="ORF">ERJ67_02075</name>
</gene>
<protein>
    <submittedName>
        <fullName evidence="2">Uncharacterized protein</fullName>
    </submittedName>
</protein>
<evidence type="ECO:0000313" key="2">
    <source>
        <dbReference type="EMBL" id="TGG94586.1"/>
    </source>
</evidence>
<evidence type="ECO:0000313" key="3">
    <source>
        <dbReference type="Proteomes" id="UP000317990"/>
    </source>
</evidence>
<feature type="region of interest" description="Disordered" evidence="1">
    <location>
        <begin position="1"/>
        <end position="41"/>
    </location>
</feature>
<evidence type="ECO:0000256" key="1">
    <source>
        <dbReference type="SAM" id="MobiDB-lite"/>
    </source>
</evidence>
<reference evidence="2 3" key="1">
    <citation type="journal article" date="2019" name="mSystems">
        <title>Life at home and on the roam: Genomic adaptions reflect the dual lifestyle of an intracellular, facultative symbiont.</title>
        <authorList>
            <person name="Burgsdorf I."/>
        </authorList>
    </citation>
    <scope>NUCLEOTIDE SEQUENCE [LARGE SCALE GENOMIC DNA]</scope>
    <source>
        <strain evidence="2">277cV</strain>
    </source>
</reference>
<feature type="compositionally biased region" description="Polar residues" evidence="1">
    <location>
        <begin position="1"/>
        <end position="10"/>
    </location>
</feature>
<proteinExistence type="predicted"/>
<dbReference type="EMBL" id="SRMO01000033">
    <property type="protein sequence ID" value="TGG94586.1"/>
    <property type="molecule type" value="Genomic_DNA"/>
</dbReference>
<dbReference type="AlphaFoldDB" id="A0A524RQ64"/>
<sequence>MTDSNSGPSQDQDEAPHDTTANNTTAEHSAERGKSMNTEPAQQWEYAVYHVNFSKDQHTSPSASEASEKLGGTLSPEFIRKEFPEQYQKAPPTHPAEQLRVFLNTVGSKGWELTSTTHIGPLLMFIFRRPKPQPSAQP</sequence>
<accession>A0A524RQ64</accession>
<comment type="caution">
    <text evidence="2">The sequence shown here is derived from an EMBL/GenBank/DDBJ whole genome shotgun (WGS) entry which is preliminary data.</text>
</comment>
<organism evidence="2 3">
    <name type="scientific">Aphanocapsa feldmannii 277cV</name>
    <dbReference type="NCBI Taxonomy" id="2507553"/>
    <lineage>
        <taxon>Bacteria</taxon>
        <taxon>Bacillati</taxon>
        <taxon>Cyanobacteriota</taxon>
        <taxon>Cyanophyceae</taxon>
        <taxon>Oscillatoriophycideae</taxon>
        <taxon>Chroococcales</taxon>
        <taxon>Microcystaceae</taxon>
        <taxon>Aphanocapsa</taxon>
    </lineage>
</organism>